<reference evidence="2" key="1">
    <citation type="submission" date="2017-05" db="EMBL/GenBank/DDBJ databases">
        <title>Complete and WGS of Bordetella genogroups.</title>
        <authorList>
            <person name="Spilker T."/>
            <person name="Lipuma J."/>
        </authorList>
    </citation>
    <scope>NUCLEOTIDE SEQUENCE [LARGE SCALE GENOMIC DNA]</scope>
    <source>
        <strain evidence="2">AU6712</strain>
    </source>
</reference>
<dbReference type="Proteomes" id="UP000216429">
    <property type="component" value="Unassembled WGS sequence"/>
</dbReference>
<proteinExistence type="predicted"/>
<dbReference type="PIRSF" id="PIRSF033905">
    <property type="entry name" value="UCP033905"/>
    <property type="match status" value="1"/>
</dbReference>
<evidence type="ECO:0000313" key="1">
    <source>
        <dbReference type="EMBL" id="OZI77734.1"/>
    </source>
</evidence>
<dbReference type="InterPro" id="IPR036663">
    <property type="entry name" value="Fumarylacetoacetase_C_sf"/>
</dbReference>
<comment type="caution">
    <text evidence="1">The sequence shown here is derived from an EMBL/GenBank/DDBJ whole genome shotgun (WGS) entry which is preliminary data.</text>
</comment>
<name>A0A261VUE9_9BORD</name>
<evidence type="ECO:0000313" key="2">
    <source>
        <dbReference type="Proteomes" id="UP000216429"/>
    </source>
</evidence>
<protein>
    <recommendedName>
        <fullName evidence="3">FAH family protein</fullName>
    </recommendedName>
</protein>
<keyword evidence="2" id="KW-1185">Reference proteome</keyword>
<sequence>MRLIQYLDEQGARRVAADLGEGFRVVRDASTSYDLAQQAMRAGQGLKARVLAHGLGEAIDYDAIVRQRRLLLPFEHPDKHRTTIAITGLTHLGSATSRDAMHKTLAAGSLTDTMAMFKLGLEGGKPAGAEPGVQSEWAYKGNGLWAVAPGQAFDMPAYGDDVGDEAEVVGIYMIGEDGEVWRIGFALGTELTDHVMERKNYLYLAHSKLRQCSYGPELLVDDLPAHIAGRTSVRRAGQVLWEAEFLTGEDNMTHSIANLEYHHFKYAGFREPGDVHVYFYGASEFSFASGHRLQAGDELVVEAAPFGRALVNTLDAPAAEAAPAVKPLY</sequence>
<dbReference type="RefSeq" id="WP_094810632.1">
    <property type="nucleotide sequence ID" value="NZ_NEVU01000001.1"/>
</dbReference>
<dbReference type="OrthoDB" id="108649at2"/>
<dbReference type="NCBIfam" id="NF040903">
    <property type="entry name" value="GguC"/>
    <property type="match status" value="1"/>
</dbReference>
<dbReference type="SUPFAM" id="SSF56529">
    <property type="entry name" value="FAH"/>
    <property type="match status" value="1"/>
</dbReference>
<dbReference type="InterPro" id="IPR009645">
    <property type="entry name" value="GguC"/>
</dbReference>
<dbReference type="AlphaFoldDB" id="A0A261VUE9"/>
<dbReference type="Gene3D" id="3.90.850.10">
    <property type="entry name" value="Fumarylacetoacetase-like, C-terminal domain"/>
    <property type="match status" value="1"/>
</dbReference>
<evidence type="ECO:0008006" key="3">
    <source>
        <dbReference type="Google" id="ProtNLM"/>
    </source>
</evidence>
<dbReference type="EMBL" id="NEVU01000001">
    <property type="protein sequence ID" value="OZI77734.1"/>
    <property type="molecule type" value="Genomic_DNA"/>
</dbReference>
<accession>A0A261VUE9</accession>
<dbReference type="GO" id="GO:0003824">
    <property type="term" value="F:catalytic activity"/>
    <property type="evidence" value="ECO:0007669"/>
    <property type="project" value="InterPro"/>
</dbReference>
<gene>
    <name evidence="1" type="ORF">CAL22_04170</name>
</gene>
<organism evidence="1 2">
    <name type="scientific">Bordetella genomosp. 12</name>
    <dbReference type="NCBI Taxonomy" id="463035"/>
    <lineage>
        <taxon>Bacteria</taxon>
        <taxon>Pseudomonadati</taxon>
        <taxon>Pseudomonadota</taxon>
        <taxon>Betaproteobacteria</taxon>
        <taxon>Burkholderiales</taxon>
        <taxon>Alcaligenaceae</taxon>
        <taxon>Bordetella</taxon>
    </lineage>
</organism>